<feature type="active site" description="Charge relay system" evidence="5">
    <location>
        <position position="193"/>
    </location>
</feature>
<dbReference type="PANTHER" id="PTHR43806">
    <property type="entry name" value="PEPTIDASE S8"/>
    <property type="match status" value="1"/>
</dbReference>
<feature type="domain" description="Peptidase S8/S53" evidence="7">
    <location>
        <begin position="186"/>
        <end position="385"/>
    </location>
</feature>
<proteinExistence type="inferred from homology"/>
<evidence type="ECO:0000259" key="7">
    <source>
        <dbReference type="Pfam" id="PF00082"/>
    </source>
</evidence>
<dbReference type="InterPro" id="IPR015500">
    <property type="entry name" value="Peptidase_S8_subtilisin-rel"/>
</dbReference>
<protein>
    <submittedName>
        <fullName evidence="8">S8 family serine peptidase</fullName>
    </submittedName>
</protein>
<dbReference type="EMBL" id="CP062222">
    <property type="protein sequence ID" value="QTC93148.1"/>
    <property type="molecule type" value="Genomic_DNA"/>
</dbReference>
<dbReference type="InterPro" id="IPR036852">
    <property type="entry name" value="Peptidase_S8/S53_dom_sf"/>
</dbReference>
<keyword evidence="3 5" id="KW-0378">Hydrolase</keyword>
<sequence length="432" mass="43784">MLLTTLALAAPAPNLAIAQVGLPGGGVSGGLGQIPSTLRDTVGDATSRVDALTGRLQDGAEDALRAPSRLTALIRRSRGALEADPQGWPVVSGELVAVGMTAEARRAALGEGFTVVREERLEALDLTTVVLAPPRGQSLSRALQRLQRLDPTGDYAFNHVHQPAGVLEPALPPAAPSIPPPQASSSVRLGLIDTGVEATHPALVGSRLIQRGFAGPPRMGAHGLAVASLMVGRTADFSGAAPGAALFVADVYGGSPAGGSSTDLAEALSWMVESRVQVVNISLVGPRNALVQAAVRQAEARGLTLVAAVGNDGPAAPPLYPAAYDGVVGVAPVDRRDRILPEAGRGSQVDLSAPGSDMAAAGVAGSWVTVRGASFASPLVAGLLAGESLSSLERSARDLGQRGPDPVYGQGLVGETLRTAPDAVGARQRLAN</sequence>
<evidence type="ECO:0000256" key="3">
    <source>
        <dbReference type="ARBA" id="ARBA00022801"/>
    </source>
</evidence>
<comment type="similarity">
    <text evidence="1 5">Belongs to the peptidase S8 family.</text>
</comment>
<feature type="active site" description="Charge relay system" evidence="5">
    <location>
        <position position="374"/>
    </location>
</feature>
<dbReference type="InterPro" id="IPR050131">
    <property type="entry name" value="Peptidase_S8_subtilisin-like"/>
</dbReference>
<evidence type="ECO:0000256" key="4">
    <source>
        <dbReference type="ARBA" id="ARBA00022825"/>
    </source>
</evidence>
<feature type="active site" description="Charge relay system" evidence="5">
    <location>
        <position position="222"/>
    </location>
</feature>
<keyword evidence="9" id="KW-1185">Reference proteome</keyword>
<dbReference type="GO" id="GO:0004252">
    <property type="term" value="F:serine-type endopeptidase activity"/>
    <property type="evidence" value="ECO:0007669"/>
    <property type="project" value="UniProtKB-UniRule"/>
</dbReference>
<name>A0A975C3G4_9CAUL</name>
<dbReference type="PRINTS" id="PR00723">
    <property type="entry name" value="SUBTILISIN"/>
</dbReference>
<evidence type="ECO:0000256" key="1">
    <source>
        <dbReference type="ARBA" id="ARBA00011073"/>
    </source>
</evidence>
<dbReference type="Pfam" id="PF00082">
    <property type="entry name" value="Peptidase_S8"/>
    <property type="match status" value="1"/>
</dbReference>
<evidence type="ECO:0000313" key="8">
    <source>
        <dbReference type="EMBL" id="QTC93148.1"/>
    </source>
</evidence>
<keyword evidence="4 5" id="KW-0720">Serine protease</keyword>
<dbReference type="Gene3D" id="3.40.50.200">
    <property type="entry name" value="Peptidase S8/S53 domain"/>
    <property type="match status" value="1"/>
</dbReference>
<accession>A0A975C3G4</accession>
<evidence type="ECO:0000256" key="6">
    <source>
        <dbReference type="SAM" id="SignalP"/>
    </source>
</evidence>
<organism evidence="8 9">
    <name type="scientific">Brevundimonas goettingensis</name>
    <dbReference type="NCBI Taxonomy" id="2774190"/>
    <lineage>
        <taxon>Bacteria</taxon>
        <taxon>Pseudomonadati</taxon>
        <taxon>Pseudomonadota</taxon>
        <taxon>Alphaproteobacteria</taxon>
        <taxon>Caulobacterales</taxon>
        <taxon>Caulobacteraceae</taxon>
        <taxon>Brevundimonas</taxon>
    </lineage>
</organism>
<dbReference type="KEGG" id="bgoe:IFJ75_01685"/>
<reference evidence="8" key="1">
    <citation type="submission" date="2020-09" db="EMBL/GenBank/DDBJ databases">
        <title>Brevundimonas sp. LVF2 isolated from a puddle in Goettingen, Germany.</title>
        <authorList>
            <person name="Friedrich I."/>
            <person name="Klassen A."/>
            <person name="Hannes N."/>
            <person name="Schneider D."/>
            <person name="Hertel R."/>
            <person name="Daniel R."/>
        </authorList>
    </citation>
    <scope>NUCLEOTIDE SEQUENCE</scope>
    <source>
        <strain evidence="8">LVF2</strain>
    </source>
</reference>
<dbReference type="SUPFAM" id="SSF52743">
    <property type="entry name" value="Subtilisin-like"/>
    <property type="match status" value="1"/>
</dbReference>
<keyword evidence="2 5" id="KW-0645">Protease</keyword>
<evidence type="ECO:0000313" key="9">
    <source>
        <dbReference type="Proteomes" id="UP000663918"/>
    </source>
</evidence>
<dbReference type="Proteomes" id="UP000663918">
    <property type="component" value="Chromosome"/>
</dbReference>
<keyword evidence="6" id="KW-0732">Signal</keyword>
<dbReference type="InterPro" id="IPR000209">
    <property type="entry name" value="Peptidase_S8/S53_dom"/>
</dbReference>
<evidence type="ECO:0000256" key="2">
    <source>
        <dbReference type="ARBA" id="ARBA00022670"/>
    </source>
</evidence>
<dbReference type="GO" id="GO:0006508">
    <property type="term" value="P:proteolysis"/>
    <property type="evidence" value="ECO:0007669"/>
    <property type="project" value="UniProtKB-KW"/>
</dbReference>
<dbReference type="PROSITE" id="PS51892">
    <property type="entry name" value="SUBTILASE"/>
    <property type="match status" value="1"/>
</dbReference>
<evidence type="ECO:0000256" key="5">
    <source>
        <dbReference type="PROSITE-ProRule" id="PRU01240"/>
    </source>
</evidence>
<gene>
    <name evidence="8" type="ORF">IFJ75_01685</name>
</gene>
<dbReference type="PANTHER" id="PTHR43806:SF11">
    <property type="entry name" value="CEREVISIN-RELATED"/>
    <property type="match status" value="1"/>
</dbReference>
<feature type="chain" id="PRO_5037239522" evidence="6">
    <location>
        <begin position="19"/>
        <end position="432"/>
    </location>
</feature>
<feature type="signal peptide" evidence="6">
    <location>
        <begin position="1"/>
        <end position="18"/>
    </location>
</feature>
<dbReference type="CDD" id="cd05561">
    <property type="entry name" value="Peptidases_S8_4"/>
    <property type="match status" value="1"/>
</dbReference>
<dbReference type="AlphaFoldDB" id="A0A975C3G4"/>